<dbReference type="InterPro" id="IPR050493">
    <property type="entry name" value="FAD-dep_Monooxygenase_BioMet"/>
</dbReference>
<keyword evidence="2" id="KW-0285">Flavoprotein</keyword>
<organism evidence="7 8">
    <name type="scientific">Mycena belliarum</name>
    <dbReference type="NCBI Taxonomy" id="1033014"/>
    <lineage>
        <taxon>Eukaryota</taxon>
        <taxon>Fungi</taxon>
        <taxon>Dikarya</taxon>
        <taxon>Basidiomycota</taxon>
        <taxon>Agaricomycotina</taxon>
        <taxon>Agaricomycetes</taxon>
        <taxon>Agaricomycetidae</taxon>
        <taxon>Agaricales</taxon>
        <taxon>Marasmiineae</taxon>
        <taxon>Mycenaceae</taxon>
        <taxon>Mycena</taxon>
    </lineage>
</organism>
<evidence type="ECO:0000256" key="2">
    <source>
        <dbReference type="ARBA" id="ARBA00022630"/>
    </source>
</evidence>
<protein>
    <recommendedName>
        <fullName evidence="6">FAD-binding domain-containing protein</fullName>
    </recommendedName>
</protein>
<evidence type="ECO:0000313" key="8">
    <source>
        <dbReference type="Proteomes" id="UP001222325"/>
    </source>
</evidence>
<keyword evidence="8" id="KW-1185">Reference proteome</keyword>
<dbReference type="PANTHER" id="PTHR13789:SF147">
    <property type="entry name" value="PUTATIVE (AFU_ORTHOLOGUE AFUA_2G01950)-RELATED"/>
    <property type="match status" value="1"/>
</dbReference>
<dbReference type="Proteomes" id="UP001222325">
    <property type="component" value="Unassembled WGS sequence"/>
</dbReference>
<feature type="domain" description="FAD-binding" evidence="6">
    <location>
        <begin position="13"/>
        <end position="363"/>
    </location>
</feature>
<reference evidence="7" key="1">
    <citation type="submission" date="2023-03" db="EMBL/GenBank/DDBJ databases">
        <title>Massive genome expansion in bonnet fungi (Mycena s.s.) driven by repeated elements and novel gene families across ecological guilds.</title>
        <authorList>
            <consortium name="Lawrence Berkeley National Laboratory"/>
            <person name="Harder C.B."/>
            <person name="Miyauchi S."/>
            <person name="Viragh M."/>
            <person name="Kuo A."/>
            <person name="Thoen E."/>
            <person name="Andreopoulos B."/>
            <person name="Lu D."/>
            <person name="Skrede I."/>
            <person name="Drula E."/>
            <person name="Henrissat B."/>
            <person name="Morin E."/>
            <person name="Kohler A."/>
            <person name="Barry K."/>
            <person name="LaButti K."/>
            <person name="Morin E."/>
            <person name="Salamov A."/>
            <person name="Lipzen A."/>
            <person name="Mereny Z."/>
            <person name="Hegedus B."/>
            <person name="Baldrian P."/>
            <person name="Stursova M."/>
            <person name="Weitz H."/>
            <person name="Taylor A."/>
            <person name="Grigoriev I.V."/>
            <person name="Nagy L.G."/>
            <person name="Martin F."/>
            <person name="Kauserud H."/>
        </authorList>
    </citation>
    <scope>NUCLEOTIDE SEQUENCE</scope>
    <source>
        <strain evidence="7">CBHHK173m</strain>
    </source>
</reference>
<evidence type="ECO:0000256" key="1">
    <source>
        <dbReference type="ARBA" id="ARBA00007992"/>
    </source>
</evidence>
<dbReference type="Pfam" id="PF01494">
    <property type="entry name" value="FAD_binding_3"/>
    <property type="match status" value="1"/>
</dbReference>
<dbReference type="PRINTS" id="PR00420">
    <property type="entry name" value="RNGMNOXGNASE"/>
</dbReference>
<dbReference type="InterPro" id="IPR036188">
    <property type="entry name" value="FAD/NAD-bd_sf"/>
</dbReference>
<evidence type="ECO:0000256" key="4">
    <source>
        <dbReference type="ARBA" id="ARBA00023002"/>
    </source>
</evidence>
<comment type="similarity">
    <text evidence="1">Belongs to the paxM FAD-dependent monooxygenase family.</text>
</comment>
<dbReference type="Gene3D" id="3.50.50.60">
    <property type="entry name" value="FAD/NAD(P)-binding domain"/>
    <property type="match status" value="1"/>
</dbReference>
<evidence type="ECO:0000256" key="5">
    <source>
        <dbReference type="ARBA" id="ARBA00023033"/>
    </source>
</evidence>
<sequence length="445" mass="48823">MDSPRASLSISFVIIGGSIAGLSSAYALCKAGHRAIVVETSDGISKVGGSLRCPPNMTRILKQWPGMLEMFQARATKCSGYGFRIWADTSERVGYMKFHEEIMSELGADFLMLQYDDLRRELTSLCLAADVVFEYKRNVVDVKSENGSVTVVLDDGKRLMGDVAVGADGHSSVVRSLVEESPSGSIHTVTGINISIPARCVKEDEDLRSLCNEKELTIWMGAGSSLIGTLDVTANVFDISVCSPVRLDVEDGDWYTEHSVGETIPSYRLSGCDPRLQKLIQQGYACCPSVQEVYEHDEIVGLNGTAVLVGDAAHSALIHGSHNSSMAVEDAVTLGRLFSRLSSRKQIPLLLNAYREIRHPRTSSTQDSEYNWFEQFTLPPGPLQDARDAGFNATLSPEFEDFANCEASEVIVSIWEQYIILFNHDADEEVDNWWSMWGSAVAALA</sequence>
<comment type="caution">
    <text evidence="7">The sequence shown here is derived from an EMBL/GenBank/DDBJ whole genome shotgun (WGS) entry which is preliminary data.</text>
</comment>
<evidence type="ECO:0000256" key="3">
    <source>
        <dbReference type="ARBA" id="ARBA00022827"/>
    </source>
</evidence>
<dbReference type="SUPFAM" id="SSF51905">
    <property type="entry name" value="FAD/NAD(P)-binding domain"/>
    <property type="match status" value="1"/>
</dbReference>
<keyword evidence="3" id="KW-0274">FAD</keyword>
<keyword evidence="5" id="KW-0503">Monooxygenase</keyword>
<name>A0AAD6UDH3_9AGAR</name>
<keyword evidence="4" id="KW-0560">Oxidoreductase</keyword>
<dbReference type="GO" id="GO:0071949">
    <property type="term" value="F:FAD binding"/>
    <property type="evidence" value="ECO:0007669"/>
    <property type="project" value="InterPro"/>
</dbReference>
<dbReference type="EMBL" id="JARJCN010000008">
    <property type="protein sequence ID" value="KAJ7098787.1"/>
    <property type="molecule type" value="Genomic_DNA"/>
</dbReference>
<dbReference type="GO" id="GO:0004497">
    <property type="term" value="F:monooxygenase activity"/>
    <property type="evidence" value="ECO:0007669"/>
    <property type="project" value="UniProtKB-KW"/>
</dbReference>
<proteinExistence type="inferred from homology"/>
<gene>
    <name evidence="7" type="ORF">B0H15DRAFT_772087</name>
</gene>
<evidence type="ECO:0000313" key="7">
    <source>
        <dbReference type="EMBL" id="KAJ7098787.1"/>
    </source>
</evidence>
<evidence type="ECO:0000259" key="6">
    <source>
        <dbReference type="Pfam" id="PF01494"/>
    </source>
</evidence>
<dbReference type="AlphaFoldDB" id="A0AAD6UDH3"/>
<dbReference type="PANTHER" id="PTHR13789">
    <property type="entry name" value="MONOOXYGENASE"/>
    <property type="match status" value="1"/>
</dbReference>
<dbReference type="InterPro" id="IPR002938">
    <property type="entry name" value="FAD-bd"/>
</dbReference>
<accession>A0AAD6UDH3</accession>